<evidence type="ECO:0000259" key="1">
    <source>
        <dbReference type="Pfam" id="PF12697"/>
    </source>
</evidence>
<organism evidence="2 3">
    <name type="scientific">Antarcticimicrobium sediminis</name>
    <dbReference type="NCBI Taxonomy" id="2546227"/>
    <lineage>
        <taxon>Bacteria</taxon>
        <taxon>Pseudomonadati</taxon>
        <taxon>Pseudomonadota</taxon>
        <taxon>Alphaproteobacteria</taxon>
        <taxon>Rhodobacterales</taxon>
        <taxon>Paracoccaceae</taxon>
        <taxon>Antarcticimicrobium</taxon>
    </lineage>
</organism>
<dbReference type="InterPro" id="IPR029058">
    <property type="entry name" value="AB_hydrolase_fold"/>
</dbReference>
<dbReference type="RefSeq" id="WP_132830162.1">
    <property type="nucleotide sequence ID" value="NZ_SMFP01000009.1"/>
</dbReference>
<dbReference type="PANTHER" id="PTHR37946">
    <property type="entry name" value="SLL1969 PROTEIN"/>
    <property type="match status" value="1"/>
</dbReference>
<evidence type="ECO:0000313" key="2">
    <source>
        <dbReference type="EMBL" id="TDE36771.1"/>
    </source>
</evidence>
<proteinExistence type="predicted"/>
<dbReference type="Pfam" id="PF12697">
    <property type="entry name" value="Abhydrolase_6"/>
    <property type="match status" value="1"/>
</dbReference>
<sequence>MRHLLFLLLFWPVPALADCVVLLHGLARTEASFTIMDEVLRGRGYRVVRPGYPSTDLPIPALAAQTIPAAVADCDGETVHFVTHSMGGILLRYWLRDHRPDHWPEHLGRVVMLGPPNQGSQLVDELDDWQVFGLINGPAGHQLGTGPDSIPRALPPVDFVLGVIAGADTLNPIFSALIDGPDDGKVAVAETRVDGMAAHLTLPVTHTFMMNNPRVIAQALHFIETGRFDPEITWLEALLGEIDEICLTGDCPPAPQSEPTR</sequence>
<dbReference type="SUPFAM" id="SSF53474">
    <property type="entry name" value="alpha/beta-Hydrolases"/>
    <property type="match status" value="1"/>
</dbReference>
<dbReference type="AlphaFoldDB" id="A0A4R5EPV4"/>
<dbReference type="InterPro" id="IPR000073">
    <property type="entry name" value="AB_hydrolase_1"/>
</dbReference>
<comment type="caution">
    <text evidence="2">The sequence shown here is derived from an EMBL/GenBank/DDBJ whole genome shotgun (WGS) entry which is preliminary data.</text>
</comment>
<dbReference type="OrthoDB" id="556502at2"/>
<feature type="domain" description="AB hydrolase-1" evidence="1">
    <location>
        <begin position="20"/>
        <end position="162"/>
    </location>
</feature>
<dbReference type="EMBL" id="SMFP01000009">
    <property type="protein sequence ID" value="TDE36771.1"/>
    <property type="molecule type" value="Genomic_DNA"/>
</dbReference>
<accession>A0A4R5EPV4</accession>
<reference evidence="2 3" key="1">
    <citation type="submission" date="2019-03" db="EMBL/GenBank/DDBJ databases">
        <authorList>
            <person name="Zhang S."/>
        </authorList>
    </citation>
    <scope>NUCLEOTIDE SEQUENCE [LARGE SCALE GENOMIC DNA]</scope>
    <source>
        <strain evidence="2 3">S4J41</strain>
    </source>
</reference>
<keyword evidence="3" id="KW-1185">Reference proteome</keyword>
<dbReference type="Proteomes" id="UP000294662">
    <property type="component" value="Unassembled WGS sequence"/>
</dbReference>
<name>A0A4R5EPV4_9RHOB</name>
<dbReference type="Gene3D" id="3.40.50.1820">
    <property type="entry name" value="alpha/beta hydrolase"/>
    <property type="match status" value="1"/>
</dbReference>
<protein>
    <submittedName>
        <fullName evidence="2">Alpha/beta hydrolase</fullName>
    </submittedName>
</protein>
<dbReference type="PANTHER" id="PTHR37946:SF1">
    <property type="entry name" value="SLL1969 PROTEIN"/>
    <property type="match status" value="1"/>
</dbReference>
<keyword evidence="2" id="KW-0378">Hydrolase</keyword>
<dbReference type="GO" id="GO:0016787">
    <property type="term" value="F:hydrolase activity"/>
    <property type="evidence" value="ECO:0007669"/>
    <property type="project" value="UniProtKB-KW"/>
</dbReference>
<evidence type="ECO:0000313" key="3">
    <source>
        <dbReference type="Proteomes" id="UP000294662"/>
    </source>
</evidence>
<gene>
    <name evidence="2" type="ORF">E1B25_14135</name>
</gene>